<evidence type="ECO:0000259" key="1">
    <source>
        <dbReference type="Pfam" id="PF16261"/>
    </source>
</evidence>
<sequence length="351" mass="38279">MASLSNPVQGDTSITVSRGLAGWLEANRTSLAFTSYQTGQLFLVGVLPNGSISFNQQNFSRAMGLCGDGDRLWVGSLFQLWRLEDMLREGELANGSFDACFVPREAHTTGDIDIHEIGILADGRPVFVNTKYSCLATTDPVHSFRPLWRPDFISKLAGEDRCHLNGLAMADGAPAYVTAVSQTDVLSGWRARREHGGVVIEVATGRIVTDELSMPHSPRLVDGRLYALDSGRGQLIAVDPETGRRQDIAFCPGFLRGLAIHNGHAIVTASKPRDGSFKELALQAEIEKRDGEAWCGVFVVNLRHGDIVEWIKLDGAIAELFDLVALPELRCPMSLGISTVEIQNTITFENS</sequence>
<comment type="caution">
    <text evidence="2">The sequence shown here is derived from an EMBL/GenBank/DDBJ whole genome shotgun (WGS) entry which is preliminary data.</text>
</comment>
<name>A0A838L9I8_9SPHN</name>
<evidence type="ECO:0000313" key="3">
    <source>
        <dbReference type="Proteomes" id="UP000570166"/>
    </source>
</evidence>
<dbReference type="AlphaFoldDB" id="A0A838L9I8"/>
<accession>A0A838L9I8</accession>
<dbReference type="RefSeq" id="WP_160363125.1">
    <property type="nucleotide sequence ID" value="NZ_JACEIB010000026.1"/>
</dbReference>
<dbReference type="Proteomes" id="UP000570166">
    <property type="component" value="Unassembled WGS sequence"/>
</dbReference>
<dbReference type="NCBIfam" id="TIGR03032">
    <property type="entry name" value="TIGR03032 family protein"/>
    <property type="match status" value="1"/>
</dbReference>
<feature type="domain" description="Conserved hypothetical protein CHP03032" evidence="1">
    <location>
        <begin position="20"/>
        <end position="334"/>
    </location>
</feature>
<dbReference type="SUPFAM" id="SSF63825">
    <property type="entry name" value="YWTD domain"/>
    <property type="match status" value="1"/>
</dbReference>
<dbReference type="InterPro" id="IPR017481">
    <property type="entry name" value="CHP03032"/>
</dbReference>
<protein>
    <submittedName>
        <fullName evidence="2">TIGR03032 family protein</fullName>
    </submittedName>
</protein>
<proteinExistence type="predicted"/>
<evidence type="ECO:0000313" key="2">
    <source>
        <dbReference type="EMBL" id="MBA2935941.1"/>
    </source>
</evidence>
<dbReference type="EMBL" id="JACEIB010000026">
    <property type="protein sequence ID" value="MBA2935941.1"/>
    <property type="molecule type" value="Genomic_DNA"/>
</dbReference>
<keyword evidence="3" id="KW-1185">Reference proteome</keyword>
<reference evidence="2 3" key="1">
    <citation type="submission" date="2020-07" db="EMBL/GenBank/DDBJ databases">
        <authorList>
            <person name="Sun Q."/>
        </authorList>
    </citation>
    <scope>NUCLEOTIDE SEQUENCE [LARGE SCALE GENOMIC DNA]</scope>
    <source>
        <strain evidence="2 3">CGMCC 1.13654</strain>
    </source>
</reference>
<dbReference type="Pfam" id="PF16261">
    <property type="entry name" value="DUF4915"/>
    <property type="match status" value="1"/>
</dbReference>
<gene>
    <name evidence="2" type="ORF">HZF05_17820</name>
</gene>
<organism evidence="2 3">
    <name type="scientific">Sphingomonas chungangi</name>
    <dbReference type="NCBI Taxonomy" id="2683589"/>
    <lineage>
        <taxon>Bacteria</taxon>
        <taxon>Pseudomonadati</taxon>
        <taxon>Pseudomonadota</taxon>
        <taxon>Alphaproteobacteria</taxon>
        <taxon>Sphingomonadales</taxon>
        <taxon>Sphingomonadaceae</taxon>
        <taxon>Sphingomonas</taxon>
    </lineage>
</organism>